<dbReference type="Gene3D" id="3.40.50.1820">
    <property type="entry name" value="alpha/beta hydrolase"/>
    <property type="match status" value="1"/>
</dbReference>
<organism evidence="2 3">
    <name type="scientific">Eublepharis macularius</name>
    <name type="common">Leopard gecko</name>
    <name type="synonym">Cyrtodactylus macularius</name>
    <dbReference type="NCBI Taxonomy" id="481883"/>
    <lineage>
        <taxon>Eukaryota</taxon>
        <taxon>Metazoa</taxon>
        <taxon>Chordata</taxon>
        <taxon>Craniata</taxon>
        <taxon>Vertebrata</taxon>
        <taxon>Euteleostomi</taxon>
        <taxon>Lepidosauria</taxon>
        <taxon>Squamata</taxon>
        <taxon>Bifurcata</taxon>
        <taxon>Gekkota</taxon>
        <taxon>Eublepharidae</taxon>
        <taxon>Eublepharinae</taxon>
        <taxon>Eublepharis</taxon>
    </lineage>
</organism>
<dbReference type="InterPro" id="IPR029058">
    <property type="entry name" value="AB_hydrolase_fold"/>
</dbReference>
<name>A0AA97J3P9_EUBMA</name>
<keyword evidence="1" id="KW-0732">Signal</keyword>
<reference evidence="3" key="1">
    <citation type="submission" date="2025-08" db="UniProtKB">
        <authorList>
            <consortium name="RefSeq"/>
        </authorList>
    </citation>
    <scope>IDENTIFICATION</scope>
    <source>
        <tissue evidence="3">Blood</tissue>
    </source>
</reference>
<protein>
    <submittedName>
        <fullName evidence="3">Autocrine proliferation repressor protein A-like</fullName>
    </submittedName>
</protein>
<dbReference type="Proteomes" id="UP001190640">
    <property type="component" value="Chromosome 3"/>
</dbReference>
<dbReference type="PANTHER" id="PTHR31497:SF0">
    <property type="entry name" value="AUTOCRINE PROLIFERATION REPRESSOR PROTEIN A"/>
    <property type="match status" value="1"/>
</dbReference>
<keyword evidence="2" id="KW-1185">Reference proteome</keyword>
<feature type="chain" id="PRO_5041728550" evidence="1">
    <location>
        <begin position="19"/>
        <end position="243"/>
    </location>
</feature>
<proteinExistence type="predicted"/>
<evidence type="ECO:0000256" key="1">
    <source>
        <dbReference type="SAM" id="SignalP"/>
    </source>
</evidence>
<gene>
    <name evidence="3" type="primary">LOC129326327</name>
</gene>
<dbReference type="RefSeq" id="XP_054830456.1">
    <property type="nucleotide sequence ID" value="XM_054974481.1"/>
</dbReference>
<dbReference type="KEGG" id="emc:129326327"/>
<dbReference type="PANTHER" id="PTHR31497">
    <property type="entry name" value="AUTOCRINE PROLIFERATION REPRESSOR PROTEIN A"/>
    <property type="match status" value="1"/>
</dbReference>
<dbReference type="AlphaFoldDB" id="A0AA97J3P9"/>
<dbReference type="InterPro" id="IPR009199">
    <property type="entry name" value="PhoPQ-act_pathogen-rel_PqaA"/>
</dbReference>
<dbReference type="GeneID" id="129326327"/>
<dbReference type="SUPFAM" id="SSF53474">
    <property type="entry name" value="alpha/beta-Hydrolases"/>
    <property type="match status" value="1"/>
</dbReference>
<feature type="signal peptide" evidence="1">
    <location>
        <begin position="1"/>
        <end position="18"/>
    </location>
</feature>
<accession>A0AA97J3P9</accession>
<evidence type="ECO:0000313" key="2">
    <source>
        <dbReference type="Proteomes" id="UP001190640"/>
    </source>
</evidence>
<dbReference type="Pfam" id="PF10142">
    <property type="entry name" value="PhoPQ_related"/>
    <property type="match status" value="1"/>
</dbReference>
<evidence type="ECO:0000313" key="3">
    <source>
        <dbReference type="RefSeq" id="XP_054830456.1"/>
    </source>
</evidence>
<sequence>MHPLALLLFAACLPFVWLLDWTALDEYMNKCDSEYQYTLKKNNSMYVTATAYTLQMTSQKWLDGWENITGYDIMAYSWWRFMNDSATPPHWLAQFPMVKAAVKAMDTIKNFMKKQGYKDIQNFTLTGIASGGWVSWLTAAVDRRVVAIIPIAMDLLNLTKNFQHLYYAYCGWSYMLRPFYDMNITQRINHPRFTELASHVDPLAYNERYKNVSKYIIVITGDGVNQPDNSHYYYSQLEGEKHL</sequence>